<feature type="active site" description="Proton donor" evidence="6">
    <location>
        <position position="360"/>
    </location>
</feature>
<dbReference type="PANTHER" id="PTHR22600">
    <property type="entry name" value="BETA-HEXOSAMINIDASE"/>
    <property type="match status" value="1"/>
</dbReference>
<proteinExistence type="inferred from homology"/>
<keyword evidence="11" id="KW-1185">Reference proteome</keyword>
<evidence type="ECO:0000313" key="11">
    <source>
        <dbReference type="Proteomes" id="UP000184048"/>
    </source>
</evidence>
<dbReference type="GO" id="GO:0005975">
    <property type="term" value="P:carbohydrate metabolic process"/>
    <property type="evidence" value="ECO:0007669"/>
    <property type="project" value="InterPro"/>
</dbReference>
<accession>A0A1M5C1I3</accession>
<dbReference type="Pfam" id="PF00728">
    <property type="entry name" value="Glyco_hydro_20"/>
    <property type="match status" value="1"/>
</dbReference>
<evidence type="ECO:0000256" key="5">
    <source>
        <dbReference type="ARBA" id="ARBA00023295"/>
    </source>
</evidence>
<evidence type="ECO:0000256" key="3">
    <source>
        <dbReference type="ARBA" id="ARBA00012663"/>
    </source>
</evidence>
<dbReference type="GO" id="GO:0030203">
    <property type="term" value="P:glycosaminoglycan metabolic process"/>
    <property type="evidence" value="ECO:0007669"/>
    <property type="project" value="TreeGrafter"/>
</dbReference>
<evidence type="ECO:0000256" key="4">
    <source>
        <dbReference type="ARBA" id="ARBA00022801"/>
    </source>
</evidence>
<dbReference type="InterPro" id="IPR017853">
    <property type="entry name" value="GH"/>
</dbReference>
<reference evidence="10 11" key="1">
    <citation type="submission" date="2016-11" db="EMBL/GenBank/DDBJ databases">
        <authorList>
            <person name="Jaros S."/>
            <person name="Januszkiewicz K."/>
            <person name="Wedrychowicz H."/>
        </authorList>
    </citation>
    <scope>NUCLEOTIDE SEQUENCE [LARGE SCALE GENOMIC DNA]</scope>
    <source>
        <strain evidence="10 11">DSM 18119</strain>
    </source>
</reference>
<name>A0A1M5C1I3_9BACT</name>
<dbReference type="EC" id="3.2.1.52" evidence="3"/>
<comment type="catalytic activity">
    <reaction evidence="1">
        <text>Hydrolysis of terminal non-reducing N-acetyl-D-hexosamine residues in N-acetyl-beta-D-hexosaminides.</text>
        <dbReference type="EC" id="3.2.1.52"/>
    </reaction>
</comment>
<evidence type="ECO:0000259" key="8">
    <source>
        <dbReference type="Pfam" id="PF00754"/>
    </source>
</evidence>
<dbReference type="EMBL" id="FQUU01000011">
    <property type="protein sequence ID" value="SHF48599.1"/>
    <property type="molecule type" value="Genomic_DNA"/>
</dbReference>
<dbReference type="Gene3D" id="2.60.120.260">
    <property type="entry name" value="Galactose-binding domain-like"/>
    <property type="match status" value="1"/>
</dbReference>
<feature type="domain" description="Beta-hexosaminidase bacterial type N-terminal" evidence="9">
    <location>
        <begin position="35"/>
        <end position="144"/>
    </location>
</feature>
<dbReference type="InterPro" id="IPR029018">
    <property type="entry name" value="Hex-like_dom2"/>
</dbReference>
<evidence type="ECO:0000256" key="1">
    <source>
        <dbReference type="ARBA" id="ARBA00001231"/>
    </source>
</evidence>
<dbReference type="GO" id="GO:0004563">
    <property type="term" value="F:beta-N-acetylhexosaminidase activity"/>
    <property type="evidence" value="ECO:0007669"/>
    <property type="project" value="UniProtKB-EC"/>
</dbReference>
<dbReference type="GO" id="GO:0016020">
    <property type="term" value="C:membrane"/>
    <property type="evidence" value="ECO:0007669"/>
    <property type="project" value="TreeGrafter"/>
</dbReference>
<dbReference type="Pfam" id="PF00754">
    <property type="entry name" value="F5_F8_type_C"/>
    <property type="match status" value="1"/>
</dbReference>
<dbReference type="OrthoDB" id="726159at2"/>
<gene>
    <name evidence="10" type="ORF">SAMN02745131_02778</name>
</gene>
<comment type="similarity">
    <text evidence="2">Belongs to the glycosyl hydrolase 20 family.</text>
</comment>
<dbReference type="RefSeq" id="WP_084080069.1">
    <property type="nucleotide sequence ID" value="NZ_FQUU01000011.1"/>
</dbReference>
<dbReference type="SUPFAM" id="SSF55545">
    <property type="entry name" value="beta-N-acetylhexosaminidase-like domain"/>
    <property type="match status" value="1"/>
</dbReference>
<dbReference type="InterPro" id="IPR025705">
    <property type="entry name" value="Beta_hexosaminidase_sua/sub"/>
</dbReference>
<keyword evidence="5" id="KW-0326">Glycosidase</keyword>
<dbReference type="PRINTS" id="PR00738">
    <property type="entry name" value="GLHYDRLASE20"/>
</dbReference>
<evidence type="ECO:0000256" key="2">
    <source>
        <dbReference type="ARBA" id="ARBA00006285"/>
    </source>
</evidence>
<sequence>MKLYNVISQKMHIRVFILLIVFSINKFSGAQNTLVIPQPVSMAVHKGNFAISPTTVLIAKDPEDLKAAKFLNDYLTKIYGISLPVSNKALKGFIKLTTRKFIKAPGKDAYSLEVNKNGVLIEGDTYAGTFYGIQSLIQLLPVNGIDKGNKNTRSLLVPFVTMNDYPRYDYRGMHLDVARHFFPIAFIKKYIDYLALHKMNFFHWHLTDDQGWRIEIKKYPLLTQVGAYRNGTIIGRYPGIGNDNLKYGGFYTQDQVKEIVQYAADRHITVVPEIEMPGHASAAIAAYPWLSCFPSEETIIPSYPSRLSQSMKGKKVQETWGVFDDVFCAGTDSTFKFLQDVIDEVLPLFPSQYIHVGGDECPKTNWKRCSKCQARMKAEGLSNEHELQSYFIQRMEKYLNKKGRTLIGWDEILEGGLAPNAWVMSWRGEKGGIEAAKQNHNVIMTPGEYVYFDHSQTRNEDSVTIGGFTPLETVYKYEPIPSELNSSDSTYVKGAQANLWTEYIHYPSKVEYMIFPRMSALSEVLWSPKVSRSWSSFEARLPIQFKRYGLWGANFSQAFYDLDAQLKPGNNHSVSWTIIPKKRGTTVKITGALHDVHYLRSDSINFVLGPAGTYTAQQVANKEQNKSGKDKLIGRGIHIEYFVNKATGKPITIVTPPNSKYPGQNGSFSLVNGVYSNKGLSFPDWMGWVGDDLEATIDLGKIQSVSSTRMHTLEQNGSWIYLPKYVEVMGSTDGTNFISIGRSTEFKTDTLTMGWITVTFPPTNARYIKLTAKNYGDIPDGQAGAGNKAWLFADEIQVF</sequence>
<dbReference type="Gene3D" id="3.20.20.80">
    <property type="entry name" value="Glycosidases"/>
    <property type="match status" value="1"/>
</dbReference>
<dbReference type="AlphaFoldDB" id="A0A1M5C1I3"/>
<dbReference type="InterPro" id="IPR008979">
    <property type="entry name" value="Galactose-bd-like_sf"/>
</dbReference>
<feature type="domain" description="F5/8 type C" evidence="8">
    <location>
        <begin position="668"/>
        <end position="775"/>
    </location>
</feature>
<dbReference type="InterPro" id="IPR000421">
    <property type="entry name" value="FA58C"/>
</dbReference>
<evidence type="ECO:0000259" key="7">
    <source>
        <dbReference type="Pfam" id="PF00728"/>
    </source>
</evidence>
<dbReference type="InterPro" id="IPR015882">
    <property type="entry name" value="HEX_bac_N"/>
</dbReference>
<evidence type="ECO:0000313" key="10">
    <source>
        <dbReference type="EMBL" id="SHF48599.1"/>
    </source>
</evidence>
<keyword evidence="4" id="KW-0378">Hydrolase</keyword>
<dbReference type="CDD" id="cd06563">
    <property type="entry name" value="GH20_chitobiase-like"/>
    <property type="match status" value="1"/>
</dbReference>
<dbReference type="PANTHER" id="PTHR22600:SF57">
    <property type="entry name" value="BETA-N-ACETYLHEXOSAMINIDASE"/>
    <property type="match status" value="1"/>
</dbReference>
<dbReference type="STRING" id="1121884.SAMN02745131_02778"/>
<evidence type="ECO:0000256" key="6">
    <source>
        <dbReference type="PIRSR" id="PIRSR625705-1"/>
    </source>
</evidence>
<feature type="domain" description="Glycoside hydrolase family 20 catalytic" evidence="7">
    <location>
        <begin position="168"/>
        <end position="528"/>
    </location>
</feature>
<organism evidence="10 11">
    <name type="scientific">Flavisolibacter ginsengisoli DSM 18119</name>
    <dbReference type="NCBI Taxonomy" id="1121884"/>
    <lineage>
        <taxon>Bacteria</taxon>
        <taxon>Pseudomonadati</taxon>
        <taxon>Bacteroidota</taxon>
        <taxon>Chitinophagia</taxon>
        <taxon>Chitinophagales</taxon>
        <taxon>Chitinophagaceae</taxon>
        <taxon>Flavisolibacter</taxon>
    </lineage>
</organism>
<dbReference type="InterPro" id="IPR015883">
    <property type="entry name" value="Glyco_hydro_20_cat"/>
</dbReference>
<dbReference type="Gene3D" id="3.30.379.10">
    <property type="entry name" value="Chitobiase/beta-hexosaminidase domain 2-like"/>
    <property type="match status" value="1"/>
</dbReference>
<dbReference type="SUPFAM" id="SSF49785">
    <property type="entry name" value="Galactose-binding domain-like"/>
    <property type="match status" value="1"/>
</dbReference>
<dbReference type="Proteomes" id="UP000184048">
    <property type="component" value="Unassembled WGS sequence"/>
</dbReference>
<dbReference type="SUPFAM" id="SSF51445">
    <property type="entry name" value="(Trans)glycosidases"/>
    <property type="match status" value="1"/>
</dbReference>
<protein>
    <recommendedName>
        <fullName evidence="3">beta-N-acetylhexosaminidase</fullName>
        <ecNumber evidence="3">3.2.1.52</ecNumber>
    </recommendedName>
</protein>
<evidence type="ECO:0000259" key="9">
    <source>
        <dbReference type="Pfam" id="PF02838"/>
    </source>
</evidence>
<dbReference type="Pfam" id="PF02838">
    <property type="entry name" value="Glyco_hydro_20b"/>
    <property type="match status" value="1"/>
</dbReference>